<evidence type="ECO:0000313" key="3">
    <source>
        <dbReference type="Proteomes" id="UP000178510"/>
    </source>
</evidence>
<accession>A0A1G2KW08</accession>
<evidence type="ECO:0000256" key="1">
    <source>
        <dbReference type="SAM" id="MobiDB-lite"/>
    </source>
</evidence>
<feature type="compositionally biased region" description="Basic and acidic residues" evidence="1">
    <location>
        <begin position="1"/>
        <end position="32"/>
    </location>
</feature>
<proteinExistence type="predicted"/>
<dbReference type="EMBL" id="MHQM01000022">
    <property type="protein sequence ID" value="OHA03627.1"/>
    <property type="molecule type" value="Genomic_DNA"/>
</dbReference>
<evidence type="ECO:0000313" key="2">
    <source>
        <dbReference type="EMBL" id="OHA03627.1"/>
    </source>
</evidence>
<feature type="region of interest" description="Disordered" evidence="1">
    <location>
        <begin position="1"/>
        <end position="75"/>
    </location>
</feature>
<comment type="caution">
    <text evidence="2">The sequence shown here is derived from an EMBL/GenBank/DDBJ whole genome shotgun (WGS) entry which is preliminary data.</text>
</comment>
<reference evidence="2 3" key="1">
    <citation type="journal article" date="2016" name="Nat. Commun.">
        <title>Thousands of microbial genomes shed light on interconnected biogeochemical processes in an aquifer system.</title>
        <authorList>
            <person name="Anantharaman K."/>
            <person name="Brown C.T."/>
            <person name="Hug L.A."/>
            <person name="Sharon I."/>
            <person name="Castelle C.J."/>
            <person name="Probst A.J."/>
            <person name="Thomas B.C."/>
            <person name="Singh A."/>
            <person name="Wilkins M.J."/>
            <person name="Karaoz U."/>
            <person name="Brodie E.L."/>
            <person name="Williams K.H."/>
            <person name="Hubbard S.S."/>
            <person name="Banfield J.F."/>
        </authorList>
    </citation>
    <scope>NUCLEOTIDE SEQUENCE [LARGE SCALE GENOMIC DNA]</scope>
</reference>
<sequence>MKEKAQEKKHPEKIETKPPEHIKVPEMQKAEEAPVPAPQPILERKETSPEVLRQARPQVPAGKKNVIKPGETVKF</sequence>
<organism evidence="2 3">
    <name type="scientific">Candidatus Sungbacteria bacterium RIFCSPHIGHO2_02_FULL_52_23</name>
    <dbReference type="NCBI Taxonomy" id="1802274"/>
    <lineage>
        <taxon>Bacteria</taxon>
        <taxon>Candidatus Sungiibacteriota</taxon>
    </lineage>
</organism>
<dbReference type="AlphaFoldDB" id="A0A1G2KW08"/>
<name>A0A1G2KW08_9BACT</name>
<dbReference type="Proteomes" id="UP000178510">
    <property type="component" value="Unassembled WGS sequence"/>
</dbReference>
<protein>
    <submittedName>
        <fullName evidence="2">Uncharacterized protein</fullName>
    </submittedName>
</protein>
<gene>
    <name evidence="2" type="ORF">A3J58_00905</name>
</gene>